<dbReference type="RefSeq" id="WP_042232751.1">
    <property type="nucleotide sequence ID" value="NZ_CP026520.1"/>
</dbReference>
<dbReference type="PANTHER" id="PTHR42855">
    <property type="entry name" value="ABC TRANSPORTER ATP-BINDING SUBUNIT"/>
    <property type="match status" value="1"/>
</dbReference>
<dbReference type="InterPro" id="IPR051309">
    <property type="entry name" value="ABCF_ATPase"/>
</dbReference>
<dbReference type="PROSITE" id="PS00211">
    <property type="entry name" value="ABC_TRANSPORTER_1"/>
    <property type="match status" value="1"/>
</dbReference>
<dbReference type="Pfam" id="PF12848">
    <property type="entry name" value="ABC_tran_Xtn"/>
    <property type="match status" value="1"/>
</dbReference>
<dbReference type="SUPFAM" id="SSF52540">
    <property type="entry name" value="P-loop containing nucleoside triphosphate hydrolases"/>
    <property type="match status" value="2"/>
</dbReference>
<evidence type="ECO:0000313" key="7">
    <source>
        <dbReference type="Proteomes" id="UP000288943"/>
    </source>
</evidence>
<evidence type="ECO:0000256" key="1">
    <source>
        <dbReference type="ARBA" id="ARBA00022741"/>
    </source>
</evidence>
<dbReference type="AlphaFoldDB" id="A0A410X0H7"/>
<proteinExistence type="predicted"/>
<dbReference type="GeneID" id="95377468"/>
<reference evidence="6 7" key="1">
    <citation type="submission" date="2018-01" db="EMBL/GenBank/DDBJ databases">
        <title>The whole genome sequencing and assembly of Paenibacillus chitinolyticus KCCM 41400 strain.</title>
        <authorList>
            <person name="Kim J.-Y."/>
            <person name="Park M.-K."/>
            <person name="Lee Y.-J."/>
            <person name="Yi H."/>
            <person name="Bahn Y.-S."/>
            <person name="Kim J.F."/>
            <person name="Lee D.-W."/>
        </authorList>
    </citation>
    <scope>NUCLEOTIDE SEQUENCE [LARGE SCALE GENOMIC DNA]</scope>
    <source>
        <strain evidence="6 7">KCCM 41400</strain>
    </source>
</reference>
<dbReference type="Proteomes" id="UP000288943">
    <property type="component" value="Chromosome"/>
</dbReference>
<gene>
    <name evidence="5" type="primary">abc-f</name>
    <name evidence="5" type="ORF">M5X16_18765</name>
    <name evidence="6" type="ORF">PC41400_22005</name>
</gene>
<dbReference type="GO" id="GO:0016887">
    <property type="term" value="F:ATP hydrolysis activity"/>
    <property type="evidence" value="ECO:0007669"/>
    <property type="project" value="InterPro"/>
</dbReference>
<keyword evidence="2 6" id="KW-0067">ATP-binding</keyword>
<evidence type="ECO:0000256" key="2">
    <source>
        <dbReference type="ARBA" id="ARBA00022840"/>
    </source>
</evidence>
<dbReference type="KEGG" id="pchi:PC41400_22005"/>
<dbReference type="FunFam" id="3.40.50.300:FF:000011">
    <property type="entry name" value="Putative ABC transporter ATP-binding component"/>
    <property type="match status" value="1"/>
</dbReference>
<dbReference type="GO" id="GO:0005524">
    <property type="term" value="F:ATP binding"/>
    <property type="evidence" value="ECO:0007669"/>
    <property type="project" value="UniProtKB-KW"/>
</dbReference>
<protein>
    <submittedName>
        <fullName evidence="6">ABC transporter ATP-binding protein</fullName>
    </submittedName>
    <submittedName>
        <fullName evidence="5">ABC-F type ribosomal protection protein</fullName>
    </submittedName>
</protein>
<dbReference type="Gene3D" id="3.40.50.300">
    <property type="entry name" value="P-loop containing nucleotide triphosphate hydrolases"/>
    <property type="match status" value="2"/>
</dbReference>
<dbReference type="Proteomes" id="UP001527202">
    <property type="component" value="Unassembled WGS sequence"/>
</dbReference>
<feature type="domain" description="ABC transporter" evidence="4">
    <location>
        <begin position="358"/>
        <end position="579"/>
    </location>
</feature>
<dbReference type="InterPro" id="IPR032781">
    <property type="entry name" value="ABC_tran_Xtn"/>
</dbReference>
<evidence type="ECO:0000313" key="5">
    <source>
        <dbReference type="EMBL" id="MCY9597812.1"/>
    </source>
</evidence>
<evidence type="ECO:0000313" key="6">
    <source>
        <dbReference type="EMBL" id="QAV20196.1"/>
    </source>
</evidence>
<keyword evidence="8" id="KW-1185">Reference proteome</keyword>
<dbReference type="InterPro" id="IPR027417">
    <property type="entry name" value="P-loop_NTPase"/>
</dbReference>
<dbReference type="Pfam" id="PF00005">
    <property type="entry name" value="ABC_tran"/>
    <property type="match status" value="2"/>
</dbReference>
<evidence type="ECO:0000313" key="8">
    <source>
        <dbReference type="Proteomes" id="UP001527202"/>
    </source>
</evidence>
<dbReference type="OrthoDB" id="9762369at2"/>
<dbReference type="InterPro" id="IPR017871">
    <property type="entry name" value="ABC_transporter-like_CS"/>
</dbReference>
<dbReference type="EMBL" id="JAMDMJ010000025">
    <property type="protein sequence ID" value="MCY9597812.1"/>
    <property type="molecule type" value="Genomic_DNA"/>
</dbReference>
<dbReference type="PROSITE" id="PS50893">
    <property type="entry name" value="ABC_TRANSPORTER_2"/>
    <property type="match status" value="2"/>
</dbReference>
<dbReference type="InterPro" id="IPR003439">
    <property type="entry name" value="ABC_transporter-like_ATP-bd"/>
</dbReference>
<dbReference type="PANTHER" id="PTHR42855:SF2">
    <property type="entry name" value="DRUG RESISTANCE ABC TRANSPORTER,ATP-BINDING PROTEIN"/>
    <property type="match status" value="1"/>
</dbReference>
<evidence type="ECO:0000259" key="4">
    <source>
        <dbReference type="PROSITE" id="PS50893"/>
    </source>
</evidence>
<keyword evidence="1" id="KW-0547">Nucleotide-binding</keyword>
<organism evidence="6 7">
    <name type="scientific">Paenibacillus chitinolyticus</name>
    <dbReference type="NCBI Taxonomy" id="79263"/>
    <lineage>
        <taxon>Bacteria</taxon>
        <taxon>Bacillati</taxon>
        <taxon>Bacillota</taxon>
        <taxon>Bacilli</taxon>
        <taxon>Bacillales</taxon>
        <taxon>Paenibacillaceae</taxon>
        <taxon>Paenibacillus</taxon>
    </lineage>
</organism>
<sequence>MTLLVKAVGLMKEWNGRTLFENAGIEIYEGDRVALFGRNGTGKSTFFRLLTGDLQPDQGSVERRLPAAEWGWMRQQAEVDPQTETLEYVQAYSNPDLHTLKTGIRELEARMAEEEPAGAKGGESAYEAYGELMERYARLGGYDWEVEVEKRLQQLKMGPECWRIPFLRLSGGQKTRAQLAALMVSSPKLLLLDEPTNHLDSESLEWLEQWMRAYPGTILFVSHDREFLDRTATSLYELTEKGTVRYSGGYSAYKTQKELEMRTQEGLYKKQQRARRELEECIRNYKQWFQQAHRAATKVEVGVTKSFYLAKANKNRSRFKAKERELERLEAEQVDKPRGGPRLNMELAGEDFAARTLLRAENLRLAFGEMPLFEGLNVTMERGDRLAVLGPNGAGKSTLLKLLLGRIEPDSGEVVHHPRLRTGYFSQELEGLAGEETLLDTLLVLPSMTETAARTILGCFLFPADAAFKKLSDLSMGERCRAAFLRLYFSGANLLVLDEPTNYLDIDTREQIEAALERFPGALAVVSHDRYLIRRTANRLLMLHPPDGAPEFFRGTYAEYADRDQSDASAPPSPRSDEIRRLELRLARLIAGPEEGGPEGAPDRMGAIRSLRDRIESLRTGGEEAPFPDSGTDPEG</sequence>
<evidence type="ECO:0000256" key="3">
    <source>
        <dbReference type="SAM" id="MobiDB-lite"/>
    </source>
</evidence>
<dbReference type="EMBL" id="CP026520">
    <property type="protein sequence ID" value="QAV20196.1"/>
    <property type="molecule type" value="Genomic_DNA"/>
</dbReference>
<dbReference type="CDD" id="cd03221">
    <property type="entry name" value="ABCF_EF-3"/>
    <property type="match status" value="2"/>
</dbReference>
<dbReference type="SMART" id="SM00382">
    <property type="entry name" value="AAA"/>
    <property type="match status" value="2"/>
</dbReference>
<feature type="domain" description="ABC transporter" evidence="4">
    <location>
        <begin position="5"/>
        <end position="265"/>
    </location>
</feature>
<feature type="region of interest" description="Disordered" evidence="3">
    <location>
        <begin position="590"/>
        <end position="636"/>
    </location>
</feature>
<name>A0A410X0H7_9BACL</name>
<reference evidence="5 8" key="2">
    <citation type="submission" date="2022-05" db="EMBL/GenBank/DDBJ databases">
        <title>Genome Sequencing of Bee-Associated Microbes.</title>
        <authorList>
            <person name="Dunlap C."/>
        </authorList>
    </citation>
    <scope>NUCLEOTIDE SEQUENCE [LARGE SCALE GENOMIC DNA]</scope>
    <source>
        <strain evidence="5 8">NRRL B-23120</strain>
    </source>
</reference>
<dbReference type="InterPro" id="IPR003593">
    <property type="entry name" value="AAA+_ATPase"/>
</dbReference>
<dbReference type="NCBIfam" id="NF000355">
    <property type="entry name" value="ribo_prot_ABC_F"/>
    <property type="match status" value="1"/>
</dbReference>
<accession>A0A410X0H7</accession>